<reference evidence="7 8" key="1">
    <citation type="submission" date="2015-10" db="EMBL/GenBank/DDBJ databases">
        <authorList>
            <person name="Gilbert D.G."/>
        </authorList>
    </citation>
    <scope>NUCLEOTIDE SEQUENCE [LARGE SCALE GENOMIC DNA]</scope>
    <source>
        <strain evidence="7 8">NRRL B-16712</strain>
    </source>
</reference>
<dbReference type="Pfam" id="PF03631">
    <property type="entry name" value="Virul_fac_BrkB"/>
    <property type="match status" value="1"/>
</dbReference>
<feature type="transmembrane region" description="Helical" evidence="6">
    <location>
        <begin position="193"/>
        <end position="212"/>
    </location>
</feature>
<name>A0A124G976_9ACTN</name>
<feature type="transmembrane region" description="Helical" evidence="6">
    <location>
        <begin position="160"/>
        <end position="181"/>
    </location>
</feature>
<evidence type="ECO:0000313" key="7">
    <source>
        <dbReference type="EMBL" id="KUL28162.1"/>
    </source>
</evidence>
<keyword evidence="4 6" id="KW-1133">Transmembrane helix</keyword>
<gene>
    <name evidence="7" type="ORF">ADL15_32740</name>
</gene>
<sequence length="299" mass="30839">MGRPGGGPATVSPEVTAMPEPAWMERVPHGLRPRAALVLGSRLGALVLHGLGELVRVQIFDRAMTLAAQSFTSIFPLLIMLAALLGPAHRAELTDLLRLPDASERLLQAALSGSRSSAFGVVGCLIVILSATGLSRALVRSYQAVWGVHRKPTGVAATGRQVGAVVALVALLLSARFLAWLASLLPAPRASGVLVAVIADGALAILLPWLLLGGRAPRGPLLAGGVVFALLMIAVRGAGAIYLPRALQSSTDKYGTIGLAFTFIGWLYVLSFCLLLSAVIGGMITAGRGELTAGPADGP</sequence>
<organism evidence="7 8">
    <name type="scientific">Actinoplanes awajinensis subsp. mycoplanecinus</name>
    <dbReference type="NCBI Taxonomy" id="135947"/>
    <lineage>
        <taxon>Bacteria</taxon>
        <taxon>Bacillati</taxon>
        <taxon>Actinomycetota</taxon>
        <taxon>Actinomycetes</taxon>
        <taxon>Micromonosporales</taxon>
        <taxon>Micromonosporaceae</taxon>
        <taxon>Actinoplanes</taxon>
    </lineage>
</organism>
<proteinExistence type="predicted"/>
<feature type="transmembrane region" description="Helical" evidence="6">
    <location>
        <begin position="221"/>
        <end position="243"/>
    </location>
</feature>
<dbReference type="GO" id="GO:0005886">
    <property type="term" value="C:plasma membrane"/>
    <property type="evidence" value="ECO:0007669"/>
    <property type="project" value="UniProtKB-SubCell"/>
</dbReference>
<evidence type="ECO:0000256" key="1">
    <source>
        <dbReference type="ARBA" id="ARBA00004651"/>
    </source>
</evidence>
<keyword evidence="8" id="KW-1185">Reference proteome</keyword>
<feature type="transmembrane region" description="Helical" evidence="6">
    <location>
        <begin position="63"/>
        <end position="85"/>
    </location>
</feature>
<accession>A0A124G976</accession>
<protein>
    <submittedName>
        <fullName evidence="7">Ribonuclease BN</fullName>
    </submittedName>
</protein>
<evidence type="ECO:0000256" key="2">
    <source>
        <dbReference type="ARBA" id="ARBA00022475"/>
    </source>
</evidence>
<feature type="transmembrane region" description="Helical" evidence="6">
    <location>
        <begin position="118"/>
        <end position="139"/>
    </location>
</feature>
<evidence type="ECO:0000256" key="4">
    <source>
        <dbReference type="ARBA" id="ARBA00022989"/>
    </source>
</evidence>
<dbReference type="AlphaFoldDB" id="A0A124G976"/>
<feature type="transmembrane region" description="Helical" evidence="6">
    <location>
        <begin position="263"/>
        <end position="284"/>
    </location>
</feature>
<keyword evidence="5 6" id="KW-0472">Membrane</keyword>
<dbReference type="InterPro" id="IPR017039">
    <property type="entry name" value="Virul_fac_BrkB"/>
</dbReference>
<keyword evidence="3 6" id="KW-0812">Transmembrane</keyword>
<comment type="caution">
    <text evidence="7">The sequence shown here is derived from an EMBL/GenBank/DDBJ whole genome shotgun (WGS) entry which is preliminary data.</text>
</comment>
<keyword evidence="2" id="KW-1003">Cell membrane</keyword>
<dbReference type="EMBL" id="LLZH01000291">
    <property type="protein sequence ID" value="KUL28162.1"/>
    <property type="molecule type" value="Genomic_DNA"/>
</dbReference>
<dbReference type="Proteomes" id="UP000053244">
    <property type="component" value="Unassembled WGS sequence"/>
</dbReference>
<evidence type="ECO:0000313" key="8">
    <source>
        <dbReference type="Proteomes" id="UP000053244"/>
    </source>
</evidence>
<evidence type="ECO:0000256" key="6">
    <source>
        <dbReference type="SAM" id="Phobius"/>
    </source>
</evidence>
<evidence type="ECO:0000256" key="3">
    <source>
        <dbReference type="ARBA" id="ARBA00022692"/>
    </source>
</evidence>
<comment type="subcellular location">
    <subcellularLocation>
        <location evidence="1">Cell membrane</location>
        <topology evidence="1">Multi-pass membrane protein</topology>
    </subcellularLocation>
</comment>
<evidence type="ECO:0000256" key="5">
    <source>
        <dbReference type="ARBA" id="ARBA00023136"/>
    </source>
</evidence>